<dbReference type="PANTHER" id="PTHR46052:SF1">
    <property type="entry name" value="PHOSDUCIN-LIKE PROTEIN"/>
    <property type="match status" value="1"/>
</dbReference>
<name>A0A167NHE3_9HYPO</name>
<dbReference type="AlphaFoldDB" id="A0A167NHE3"/>
<dbReference type="InterPro" id="IPR024253">
    <property type="entry name" value="Phosducin_thioredoxin-like_dom"/>
</dbReference>
<dbReference type="STRING" id="1081102.A0A167NHE3"/>
<dbReference type="InterPro" id="IPR001200">
    <property type="entry name" value="Phosducin"/>
</dbReference>
<keyword evidence="5" id="KW-1185">Reference proteome</keyword>
<dbReference type="PANTHER" id="PTHR46052">
    <property type="entry name" value="PHOSDUCIN-LIKE PROTEIN"/>
    <property type="match status" value="1"/>
</dbReference>
<dbReference type="InterPro" id="IPR036249">
    <property type="entry name" value="Thioredoxin-like_sf"/>
</dbReference>
<accession>A0A167NHE3</accession>
<dbReference type="Pfam" id="PF02114">
    <property type="entry name" value="Phosducin"/>
    <property type="match status" value="1"/>
</dbReference>
<feature type="domain" description="Phosducin" evidence="3">
    <location>
        <begin position="90"/>
        <end position="284"/>
    </location>
</feature>
<evidence type="ECO:0000259" key="3">
    <source>
        <dbReference type="Pfam" id="PF02114"/>
    </source>
</evidence>
<reference evidence="4 5" key="1">
    <citation type="journal article" date="2016" name="Genome Biol. Evol.">
        <title>Divergent and convergent evolution of fungal pathogenicity.</title>
        <authorList>
            <person name="Shang Y."/>
            <person name="Xiao G."/>
            <person name="Zheng P."/>
            <person name="Cen K."/>
            <person name="Zhan S."/>
            <person name="Wang C."/>
        </authorList>
    </citation>
    <scope>NUCLEOTIDE SEQUENCE [LARGE SCALE GENOMIC DNA]</scope>
    <source>
        <strain evidence="4 5">RCEF 264</strain>
    </source>
</reference>
<gene>
    <name evidence="4" type="ORF">SPI_08238</name>
</gene>
<dbReference type="SUPFAM" id="SSF52833">
    <property type="entry name" value="Thioredoxin-like"/>
    <property type="match status" value="1"/>
</dbReference>
<evidence type="ECO:0000313" key="5">
    <source>
        <dbReference type="Proteomes" id="UP000076874"/>
    </source>
</evidence>
<dbReference type="CDD" id="cd02987">
    <property type="entry name" value="Phd_like_Phd"/>
    <property type="match status" value="1"/>
</dbReference>
<comment type="caution">
    <text evidence="4">The sequence shown here is derived from an EMBL/GenBank/DDBJ whole genome shotgun (WGS) entry which is preliminary data.</text>
</comment>
<dbReference type="GO" id="GO:0008277">
    <property type="term" value="P:regulation of G protein-coupled receptor signaling pathway"/>
    <property type="evidence" value="ECO:0007669"/>
    <property type="project" value="InterPro"/>
</dbReference>
<evidence type="ECO:0000313" key="4">
    <source>
        <dbReference type="EMBL" id="OAA55554.1"/>
    </source>
</evidence>
<feature type="region of interest" description="Disordered" evidence="2">
    <location>
        <begin position="126"/>
        <end position="166"/>
    </location>
</feature>
<protein>
    <submittedName>
        <fullName evidence="4">Thioredoxin-like fold protein</fullName>
    </submittedName>
</protein>
<proteinExistence type="inferred from homology"/>
<evidence type="ECO:0000256" key="2">
    <source>
        <dbReference type="SAM" id="MobiDB-lite"/>
    </source>
</evidence>
<feature type="compositionally biased region" description="Basic and acidic residues" evidence="2">
    <location>
        <begin position="9"/>
        <end position="39"/>
    </location>
</feature>
<dbReference type="EMBL" id="AZHD01000019">
    <property type="protein sequence ID" value="OAA55554.1"/>
    <property type="molecule type" value="Genomic_DNA"/>
</dbReference>
<dbReference type="InterPro" id="IPR051499">
    <property type="entry name" value="Phosducin-like_reg"/>
</dbReference>
<evidence type="ECO:0000256" key="1">
    <source>
        <dbReference type="ARBA" id="ARBA00009686"/>
    </source>
</evidence>
<dbReference type="Proteomes" id="UP000076874">
    <property type="component" value="Unassembled WGS sequence"/>
</dbReference>
<comment type="similarity">
    <text evidence="1">Belongs to the phosducin family.</text>
</comment>
<feature type="region of interest" description="Disordered" evidence="2">
    <location>
        <begin position="1"/>
        <end position="47"/>
    </location>
</feature>
<sequence length="308" mass="34509">MSQTEAQEEFQRFVDRNNQGSKDDRHRHPEDRHEYKREAASGFDDLDEEDRHRAITIDAAMRMPTLDQAAAGTTGYGLNLPPASFDSGRATGVKGVIADARSYELARKASFMNRVRQARRSVFAFGHGHNHNQSHGSAAEHDKKSDLSSSDEEDQDDEESFLAQWRESRRRELEDETRAGAHIRTRRTSPSVRIFGRFDTVDALGYLDAIEKVGRETVVVVFCQVSSAVEAALVPLVGTYPTVHFVKVHYDDIEFDNAAVPSILAYRNQGDLFANMTGLIEMLPADGSDDDTVSSETLRKLLHARNIL</sequence>
<dbReference type="OrthoDB" id="70588at2759"/>
<dbReference type="Gene3D" id="3.40.30.10">
    <property type="entry name" value="Glutaredoxin"/>
    <property type="match status" value="1"/>
</dbReference>
<feature type="compositionally biased region" description="Acidic residues" evidence="2">
    <location>
        <begin position="149"/>
        <end position="160"/>
    </location>
</feature>
<organism evidence="4 5">
    <name type="scientific">Niveomyces insectorum RCEF 264</name>
    <dbReference type="NCBI Taxonomy" id="1081102"/>
    <lineage>
        <taxon>Eukaryota</taxon>
        <taxon>Fungi</taxon>
        <taxon>Dikarya</taxon>
        <taxon>Ascomycota</taxon>
        <taxon>Pezizomycotina</taxon>
        <taxon>Sordariomycetes</taxon>
        <taxon>Hypocreomycetidae</taxon>
        <taxon>Hypocreales</taxon>
        <taxon>Cordycipitaceae</taxon>
        <taxon>Niveomyces</taxon>
    </lineage>
</organism>